<dbReference type="EMBL" id="SHAG01000006">
    <property type="protein sequence ID" value="RZO76957.1"/>
    <property type="molecule type" value="Genomic_DNA"/>
</dbReference>
<dbReference type="InterPro" id="IPR032387">
    <property type="entry name" value="ACAS_N"/>
</dbReference>
<gene>
    <name evidence="8" type="ORF">EVA68_02755</name>
</gene>
<dbReference type="GO" id="GO:0005524">
    <property type="term" value="F:ATP binding"/>
    <property type="evidence" value="ECO:0007669"/>
    <property type="project" value="UniProtKB-KW"/>
</dbReference>
<dbReference type="InterPro" id="IPR045851">
    <property type="entry name" value="AMP-bd_C_sf"/>
</dbReference>
<feature type="domain" description="AMP-dependent synthetase/ligase" evidence="5">
    <location>
        <begin position="97"/>
        <end position="475"/>
    </location>
</feature>
<evidence type="ECO:0000259" key="5">
    <source>
        <dbReference type="Pfam" id="PF00501"/>
    </source>
</evidence>
<name>A0A520S399_9GAMM</name>
<sequence>MIKEPLWIPSASRISKSQLSGFTKELLQSYGINLRNYSELHRWSITNPAEFWSSVWSFCEVKGTLGTQEVVTGGDKFPEAKWFNDSKLNFAENLLNSKNDSIALISLLENGDRRHMTFKELFFEVEKLAAALRQQGIVKGDRVVGLMPNILETVIAMLATTSIGAIWSSCSPDFGINGVIDRFGQITPRVLFTADGYYYNGKTIDCLQKIPVIKENIESIEKVVVIPLVGLKVNANKQIVSLEEFVTSATIEPLEFEQFPFNHPLFIMFSSGTTGVPKCIVHTAGGTLLQHVKEHRLHTDLSSKDVMFYYTTCGWMMWNWLVTGLASGSSIILYDGSPFAKEGSLLLDAIDDEQITIFGTSAKFISSLQKAGVKPRLSHKLSSLNTILSTGSPLSAEGFEYVYRDFKKDVCLSSICGGTDIISCFMLGNPSLPVYKGEIQCIGLGMAVDFWDEHGKSLSGGKSITKKGELVCTKPFPSAPLGFWNDPEGIKFHNAYFDHFPNIWAHGDYGELTENEGVIIHGRSDAVLNPGGVRIGTAEIYRQVEKIDLVTDSVVIGQNWDDDIRVILFVVLRGDTVLTKSIEDEIRLTIRRDTTPRHVPARVIQVPDIPRTISGKIVELAVRNAVHGLEILNKDALANPEALEHFKDLVQLEN</sequence>
<keyword evidence="3" id="KW-0547">Nucleotide-binding</keyword>
<dbReference type="Pfam" id="PF00501">
    <property type="entry name" value="AMP-binding"/>
    <property type="match status" value="1"/>
</dbReference>
<dbReference type="InterPro" id="IPR005914">
    <property type="entry name" value="Acac_CoA_synth"/>
</dbReference>
<evidence type="ECO:0000256" key="2">
    <source>
        <dbReference type="ARBA" id="ARBA00022598"/>
    </source>
</evidence>
<evidence type="ECO:0000313" key="8">
    <source>
        <dbReference type="EMBL" id="RZO76957.1"/>
    </source>
</evidence>
<dbReference type="AlphaFoldDB" id="A0A520S399"/>
<dbReference type="NCBIfam" id="NF002937">
    <property type="entry name" value="PRK03584.1"/>
    <property type="match status" value="1"/>
</dbReference>
<evidence type="ECO:0000259" key="6">
    <source>
        <dbReference type="Pfam" id="PF13193"/>
    </source>
</evidence>
<dbReference type="Gene3D" id="3.30.300.30">
    <property type="match status" value="1"/>
</dbReference>
<reference evidence="8 9" key="1">
    <citation type="submission" date="2019-02" db="EMBL/GenBank/DDBJ databases">
        <title>Prokaryotic population dynamics and viral predation in marine succession experiment using metagenomics: the confinement effect.</title>
        <authorList>
            <person name="Haro-Moreno J.M."/>
            <person name="Rodriguez-Valera F."/>
            <person name="Lopez-Perez M."/>
        </authorList>
    </citation>
    <scope>NUCLEOTIDE SEQUENCE [LARGE SCALE GENOMIC DNA]</scope>
    <source>
        <strain evidence="8">MED-G157</strain>
    </source>
</reference>
<dbReference type="InterPro" id="IPR000873">
    <property type="entry name" value="AMP-dep_synth/lig_dom"/>
</dbReference>
<dbReference type="Proteomes" id="UP000316199">
    <property type="component" value="Unassembled WGS sequence"/>
</dbReference>
<comment type="caution">
    <text evidence="8">The sequence shown here is derived from an EMBL/GenBank/DDBJ whole genome shotgun (WGS) entry which is preliminary data.</text>
</comment>
<keyword evidence="2 8" id="KW-0436">Ligase</keyword>
<keyword evidence="4" id="KW-0067">ATP-binding</keyword>
<dbReference type="InterPro" id="IPR042099">
    <property type="entry name" value="ANL_N_sf"/>
</dbReference>
<dbReference type="InterPro" id="IPR020845">
    <property type="entry name" value="AMP-binding_CS"/>
</dbReference>
<accession>A0A520S399</accession>
<evidence type="ECO:0000256" key="4">
    <source>
        <dbReference type="ARBA" id="ARBA00022840"/>
    </source>
</evidence>
<dbReference type="NCBIfam" id="TIGR01217">
    <property type="entry name" value="ac_ac_CoA_syn"/>
    <property type="match status" value="1"/>
</dbReference>
<proteinExistence type="inferred from homology"/>
<dbReference type="PROSITE" id="PS00455">
    <property type="entry name" value="AMP_BINDING"/>
    <property type="match status" value="1"/>
</dbReference>
<dbReference type="CDD" id="cd05943">
    <property type="entry name" value="AACS"/>
    <property type="match status" value="1"/>
</dbReference>
<dbReference type="InterPro" id="IPR025110">
    <property type="entry name" value="AMP-bd_C"/>
</dbReference>
<comment type="similarity">
    <text evidence="1">Belongs to the ATP-dependent AMP-binding enzyme family.</text>
</comment>
<evidence type="ECO:0000313" key="9">
    <source>
        <dbReference type="Proteomes" id="UP000316199"/>
    </source>
</evidence>
<feature type="domain" description="Acetyl-coenzyme A synthetase N-terminal" evidence="7">
    <location>
        <begin position="37"/>
        <end position="93"/>
    </location>
</feature>
<dbReference type="GO" id="GO:0030729">
    <property type="term" value="F:acetoacetate-CoA ligase activity"/>
    <property type="evidence" value="ECO:0007669"/>
    <property type="project" value="UniProtKB-EC"/>
</dbReference>
<dbReference type="PANTHER" id="PTHR42921">
    <property type="entry name" value="ACETOACETYL-COA SYNTHETASE"/>
    <property type="match status" value="1"/>
</dbReference>
<dbReference type="SUPFAM" id="SSF56801">
    <property type="entry name" value="Acetyl-CoA synthetase-like"/>
    <property type="match status" value="1"/>
</dbReference>
<dbReference type="Pfam" id="PF13193">
    <property type="entry name" value="AMP-binding_C"/>
    <property type="match status" value="1"/>
</dbReference>
<evidence type="ECO:0000256" key="1">
    <source>
        <dbReference type="ARBA" id="ARBA00006432"/>
    </source>
</evidence>
<dbReference type="GO" id="GO:0006629">
    <property type="term" value="P:lipid metabolic process"/>
    <property type="evidence" value="ECO:0007669"/>
    <property type="project" value="InterPro"/>
</dbReference>
<evidence type="ECO:0000256" key="3">
    <source>
        <dbReference type="ARBA" id="ARBA00022741"/>
    </source>
</evidence>
<evidence type="ECO:0000259" key="7">
    <source>
        <dbReference type="Pfam" id="PF16177"/>
    </source>
</evidence>
<dbReference type="Gene3D" id="3.40.50.12780">
    <property type="entry name" value="N-terminal domain of ligase-like"/>
    <property type="match status" value="1"/>
</dbReference>
<organism evidence="8 9">
    <name type="scientific">OM182 bacterium</name>
    <dbReference type="NCBI Taxonomy" id="2510334"/>
    <lineage>
        <taxon>Bacteria</taxon>
        <taxon>Pseudomonadati</taxon>
        <taxon>Pseudomonadota</taxon>
        <taxon>Gammaproteobacteria</taxon>
        <taxon>OMG group</taxon>
        <taxon>OM182 clade</taxon>
    </lineage>
</organism>
<dbReference type="EC" id="6.2.1.16" evidence="8"/>
<protein>
    <submittedName>
        <fullName evidence="8">Acetoacetate--CoA ligase</fullName>
        <ecNumber evidence="8">6.2.1.16</ecNumber>
    </submittedName>
</protein>
<dbReference type="PANTHER" id="PTHR42921:SF1">
    <property type="entry name" value="ACETOACETYL-COA SYNTHETASE"/>
    <property type="match status" value="1"/>
</dbReference>
<dbReference type="Pfam" id="PF16177">
    <property type="entry name" value="ACAS_N"/>
    <property type="match status" value="1"/>
</dbReference>
<feature type="domain" description="AMP-binding enzyme C-terminal" evidence="6">
    <location>
        <begin position="548"/>
        <end position="616"/>
    </location>
</feature>